<evidence type="ECO:0000313" key="1">
    <source>
        <dbReference type="EMBL" id="KAJ5537684.1"/>
    </source>
</evidence>
<evidence type="ECO:0000313" key="2">
    <source>
        <dbReference type="Proteomes" id="UP001220324"/>
    </source>
</evidence>
<accession>A0AAD6CUK7</accession>
<dbReference type="GO" id="GO:0017000">
    <property type="term" value="P:antibiotic biosynthetic process"/>
    <property type="evidence" value="ECO:0007669"/>
    <property type="project" value="UniProtKB-ARBA"/>
</dbReference>
<dbReference type="EMBL" id="JAQIZZ010000006">
    <property type="protein sequence ID" value="KAJ5537684.1"/>
    <property type="molecule type" value="Genomic_DNA"/>
</dbReference>
<name>A0AAD6CUK7_9EURO</name>
<proteinExistence type="predicted"/>
<dbReference type="InterPro" id="IPR029058">
    <property type="entry name" value="AB_hydrolase_fold"/>
</dbReference>
<dbReference type="Proteomes" id="UP001220324">
    <property type="component" value="Unassembled WGS sequence"/>
</dbReference>
<protein>
    <submittedName>
        <fullName evidence="1">Uncharacterized protein</fullName>
    </submittedName>
</protein>
<gene>
    <name evidence="1" type="ORF">N7494_007163</name>
</gene>
<sequence length="245" mass="27044">MNKTLSTDDVPPQFLKAAYLVGHVPLKALASDARISYTLYIPPTHYKTGPNAKKLPLLVWIHGTRRKLDALDGGDLVSFAESTPCAILAPLFPAGLDGPNDLDSYKSMRSKTLRSDLALLSMLDEIAPRWPGLETERFFMLGFSGGGQFVHRFLYLHPERLLGISVGAPGRATMLDLTLNWPNGIADLESLFGLAVDRKLIRRVAIQLAVGSADNEVHGGNEFWEWLQKLKGKDPKLSEGEIWLP</sequence>
<dbReference type="AlphaFoldDB" id="A0AAD6CUK7"/>
<dbReference type="GO" id="GO:0072330">
    <property type="term" value="P:monocarboxylic acid biosynthetic process"/>
    <property type="evidence" value="ECO:0007669"/>
    <property type="project" value="UniProtKB-ARBA"/>
</dbReference>
<comment type="caution">
    <text evidence="1">The sequence shown here is derived from an EMBL/GenBank/DDBJ whole genome shotgun (WGS) entry which is preliminary data.</text>
</comment>
<dbReference type="SUPFAM" id="SSF53474">
    <property type="entry name" value="alpha/beta-Hydrolases"/>
    <property type="match status" value="1"/>
</dbReference>
<keyword evidence="2" id="KW-1185">Reference proteome</keyword>
<organism evidence="1 2">
    <name type="scientific">Penicillium frequentans</name>
    <dbReference type="NCBI Taxonomy" id="3151616"/>
    <lineage>
        <taxon>Eukaryota</taxon>
        <taxon>Fungi</taxon>
        <taxon>Dikarya</taxon>
        <taxon>Ascomycota</taxon>
        <taxon>Pezizomycotina</taxon>
        <taxon>Eurotiomycetes</taxon>
        <taxon>Eurotiomycetidae</taxon>
        <taxon>Eurotiales</taxon>
        <taxon>Aspergillaceae</taxon>
        <taxon>Penicillium</taxon>
    </lineage>
</organism>
<reference evidence="1 2" key="1">
    <citation type="journal article" date="2023" name="IMA Fungus">
        <title>Comparative genomic study of the Penicillium genus elucidates a diverse pangenome and 15 lateral gene transfer events.</title>
        <authorList>
            <person name="Petersen C."/>
            <person name="Sorensen T."/>
            <person name="Nielsen M.R."/>
            <person name="Sondergaard T.E."/>
            <person name="Sorensen J.L."/>
            <person name="Fitzpatrick D.A."/>
            <person name="Frisvad J.C."/>
            <person name="Nielsen K.L."/>
        </authorList>
    </citation>
    <scope>NUCLEOTIDE SEQUENCE [LARGE SCALE GENOMIC DNA]</scope>
    <source>
        <strain evidence="1 2">IBT 35679</strain>
    </source>
</reference>
<dbReference type="Gene3D" id="3.40.50.1820">
    <property type="entry name" value="alpha/beta hydrolase"/>
    <property type="match status" value="1"/>
</dbReference>